<keyword evidence="2" id="KW-1185">Reference proteome</keyword>
<evidence type="ECO:0000313" key="2">
    <source>
        <dbReference type="Proteomes" id="UP001162483"/>
    </source>
</evidence>
<reference evidence="1" key="1">
    <citation type="submission" date="2023-05" db="EMBL/GenBank/DDBJ databases">
        <authorList>
            <person name="Stuckert A."/>
        </authorList>
    </citation>
    <scope>NUCLEOTIDE SEQUENCE</scope>
</reference>
<comment type="caution">
    <text evidence="1">The sequence shown here is derived from an EMBL/GenBank/DDBJ whole genome shotgun (WGS) entry which is preliminary data.</text>
</comment>
<accession>A0ABN9GIL5</accession>
<gene>
    <name evidence="1" type="ORF">SPARVUS_LOCUS14230118</name>
</gene>
<organism evidence="1 2">
    <name type="scientific">Staurois parvus</name>
    <dbReference type="NCBI Taxonomy" id="386267"/>
    <lineage>
        <taxon>Eukaryota</taxon>
        <taxon>Metazoa</taxon>
        <taxon>Chordata</taxon>
        <taxon>Craniata</taxon>
        <taxon>Vertebrata</taxon>
        <taxon>Euteleostomi</taxon>
        <taxon>Amphibia</taxon>
        <taxon>Batrachia</taxon>
        <taxon>Anura</taxon>
        <taxon>Neobatrachia</taxon>
        <taxon>Ranoidea</taxon>
        <taxon>Ranidae</taxon>
        <taxon>Staurois</taxon>
    </lineage>
</organism>
<sequence length="44" mass="5183">MPASVFWVPSPARVRTYRGRNRGKFENDKNKTLLYQIISHTFCP</sequence>
<dbReference type="Proteomes" id="UP001162483">
    <property type="component" value="Unassembled WGS sequence"/>
</dbReference>
<protein>
    <submittedName>
        <fullName evidence="1">Uncharacterized protein</fullName>
    </submittedName>
</protein>
<name>A0ABN9GIL5_9NEOB</name>
<dbReference type="EMBL" id="CATNWA010018757">
    <property type="protein sequence ID" value="CAI9609282.1"/>
    <property type="molecule type" value="Genomic_DNA"/>
</dbReference>
<evidence type="ECO:0000313" key="1">
    <source>
        <dbReference type="EMBL" id="CAI9609282.1"/>
    </source>
</evidence>
<proteinExistence type="predicted"/>